<dbReference type="OrthoDB" id="3622226at2"/>
<proteinExistence type="predicted"/>
<evidence type="ECO:0000313" key="1">
    <source>
        <dbReference type="EMBL" id="TDC30549.1"/>
    </source>
</evidence>
<protein>
    <submittedName>
        <fullName evidence="1">Uncharacterized protein</fullName>
    </submittedName>
</protein>
<evidence type="ECO:0000313" key="2">
    <source>
        <dbReference type="Proteomes" id="UP000295075"/>
    </source>
</evidence>
<dbReference type="Proteomes" id="UP000295075">
    <property type="component" value="Unassembled WGS sequence"/>
</dbReference>
<dbReference type="EMBL" id="SMKA01000044">
    <property type="protein sequence ID" value="TDC30549.1"/>
    <property type="molecule type" value="Genomic_DNA"/>
</dbReference>
<organism evidence="1 2">
    <name type="scientific">Kribbella albertanoniae</name>
    <dbReference type="NCBI Taxonomy" id="1266829"/>
    <lineage>
        <taxon>Bacteria</taxon>
        <taxon>Bacillati</taxon>
        <taxon>Actinomycetota</taxon>
        <taxon>Actinomycetes</taxon>
        <taxon>Propionibacteriales</taxon>
        <taxon>Kribbellaceae</taxon>
        <taxon>Kribbella</taxon>
    </lineage>
</organism>
<gene>
    <name evidence="1" type="ORF">E1261_13155</name>
</gene>
<keyword evidence="2" id="KW-1185">Reference proteome</keyword>
<sequence length="93" mass="10332">MAQRTGLRRFDFDQQPERAAIGQLLGEIVDNTRGNSGVMLSALVQYLGANDAGPGFYKLAVQLGLLEKHASAATRDRFWIEQVKLTYQEFGSK</sequence>
<dbReference type="AlphaFoldDB" id="A0A4R4Q6C4"/>
<comment type="caution">
    <text evidence="1">The sequence shown here is derived from an EMBL/GenBank/DDBJ whole genome shotgun (WGS) entry which is preliminary data.</text>
</comment>
<accession>A0A4R4Q6C4</accession>
<name>A0A4R4Q6C4_9ACTN</name>
<reference evidence="1 2" key="1">
    <citation type="submission" date="2019-03" db="EMBL/GenBank/DDBJ databases">
        <title>Draft genome sequences of novel Actinobacteria.</title>
        <authorList>
            <person name="Sahin N."/>
            <person name="Ay H."/>
            <person name="Saygin H."/>
        </authorList>
    </citation>
    <scope>NUCLEOTIDE SEQUENCE [LARGE SCALE GENOMIC DNA]</scope>
    <source>
        <strain evidence="1 2">JCM 30547</strain>
    </source>
</reference>